<dbReference type="EMBL" id="VDCV01000003">
    <property type="protein sequence ID" value="KAB5563645.1"/>
    <property type="molecule type" value="Genomic_DNA"/>
</dbReference>
<evidence type="ECO:0000259" key="2">
    <source>
        <dbReference type="SMART" id="SM00856"/>
    </source>
</evidence>
<evidence type="ECO:0000313" key="3">
    <source>
        <dbReference type="EMBL" id="KAB5563645.1"/>
    </source>
</evidence>
<dbReference type="Proteomes" id="UP000326939">
    <property type="component" value="Chromosome 3"/>
</dbReference>
<feature type="compositionally biased region" description="Basic and acidic residues" evidence="1">
    <location>
        <begin position="302"/>
        <end position="317"/>
    </location>
</feature>
<feature type="domain" description="Pectinesterase inhibitor" evidence="2">
    <location>
        <begin position="38"/>
        <end position="188"/>
    </location>
</feature>
<evidence type="ECO:0000256" key="1">
    <source>
        <dbReference type="SAM" id="MobiDB-lite"/>
    </source>
</evidence>
<protein>
    <recommendedName>
        <fullName evidence="2">Pectinesterase inhibitor domain-containing protein</fullName>
    </recommendedName>
</protein>
<reference evidence="4" key="1">
    <citation type="journal article" date="2019" name="Gigascience">
        <title>De novo genome assembly of the endangered Acer yangbiense, a plant species with extremely small populations endemic to Yunnan Province, China.</title>
        <authorList>
            <person name="Yang J."/>
            <person name="Wariss H.M."/>
            <person name="Tao L."/>
            <person name="Zhang R."/>
            <person name="Yun Q."/>
            <person name="Hollingsworth P."/>
            <person name="Dao Z."/>
            <person name="Luo G."/>
            <person name="Guo H."/>
            <person name="Ma Y."/>
            <person name="Sun W."/>
        </authorList>
    </citation>
    <scope>NUCLEOTIDE SEQUENCE [LARGE SCALE GENOMIC DNA]</scope>
    <source>
        <strain evidence="4">cv. br00</strain>
    </source>
</reference>
<organism evidence="3 4">
    <name type="scientific">Salix brachista</name>
    <dbReference type="NCBI Taxonomy" id="2182728"/>
    <lineage>
        <taxon>Eukaryota</taxon>
        <taxon>Viridiplantae</taxon>
        <taxon>Streptophyta</taxon>
        <taxon>Embryophyta</taxon>
        <taxon>Tracheophyta</taxon>
        <taxon>Spermatophyta</taxon>
        <taxon>Magnoliopsida</taxon>
        <taxon>eudicotyledons</taxon>
        <taxon>Gunneridae</taxon>
        <taxon>Pentapetalae</taxon>
        <taxon>rosids</taxon>
        <taxon>fabids</taxon>
        <taxon>Malpighiales</taxon>
        <taxon>Salicaceae</taxon>
        <taxon>Saliceae</taxon>
        <taxon>Salix</taxon>
    </lineage>
</organism>
<evidence type="ECO:0000313" key="4">
    <source>
        <dbReference type="Proteomes" id="UP000326939"/>
    </source>
</evidence>
<accession>A0A5N5N8J2</accession>
<dbReference type="InterPro" id="IPR006501">
    <property type="entry name" value="Pectinesterase_inhib_dom"/>
</dbReference>
<sequence length="317" mass="35023">MTQAGHSMSKKNKRLILSIFASFLLVATIIAISMGINSHKNSTKTAAAHALLVTSGNSGDPHAAILNSINTTIDAIKSKKIDVDKILATKKPKKKQKNALNGCLQNYNSNLADLDKVWGELKSNPDNQLLQQPAYAASLTTQVSSCKTNQDSCIDGFSHSLLSRILRELLFPSKQDNVGMMCSTALTSIKKLIEDNKASTVNGPKSTSRKLKDESDVDEGWHRHKATSSWSKPDILSTSFLESASNPGDPQKVILDNINATINAINSKKIEADRILTTEQPEEKQRTALNDFEELQQQSCRSRKDDKESKFRQREER</sequence>
<dbReference type="Gene3D" id="1.20.140.40">
    <property type="entry name" value="Invertase/pectin methylesterase inhibitor family protein"/>
    <property type="match status" value="1"/>
</dbReference>
<dbReference type="GO" id="GO:0004857">
    <property type="term" value="F:enzyme inhibitor activity"/>
    <property type="evidence" value="ECO:0007669"/>
    <property type="project" value="InterPro"/>
</dbReference>
<dbReference type="SUPFAM" id="SSF101148">
    <property type="entry name" value="Plant invertase/pectin methylesterase inhibitor"/>
    <property type="match status" value="1"/>
</dbReference>
<dbReference type="AlphaFoldDB" id="A0A5N5N8J2"/>
<keyword evidence="4" id="KW-1185">Reference proteome</keyword>
<proteinExistence type="predicted"/>
<dbReference type="CDD" id="cd15798">
    <property type="entry name" value="PMEI-like_3"/>
    <property type="match status" value="1"/>
</dbReference>
<dbReference type="Pfam" id="PF04043">
    <property type="entry name" value="PMEI"/>
    <property type="match status" value="1"/>
</dbReference>
<name>A0A5N5N8J2_9ROSI</name>
<comment type="caution">
    <text evidence="3">The sequence shown here is derived from an EMBL/GenBank/DDBJ whole genome shotgun (WGS) entry which is preliminary data.</text>
</comment>
<dbReference type="InterPro" id="IPR035513">
    <property type="entry name" value="Invertase/methylesterase_inhib"/>
</dbReference>
<dbReference type="SMART" id="SM00856">
    <property type="entry name" value="PMEI"/>
    <property type="match status" value="1"/>
</dbReference>
<feature type="region of interest" description="Disordered" evidence="1">
    <location>
        <begin position="198"/>
        <end position="228"/>
    </location>
</feature>
<gene>
    <name evidence="3" type="ORF">DKX38_003699</name>
</gene>
<feature type="region of interest" description="Disordered" evidence="1">
    <location>
        <begin position="281"/>
        <end position="317"/>
    </location>
</feature>